<evidence type="ECO:0000313" key="2">
    <source>
        <dbReference type="Proteomes" id="UP000692954"/>
    </source>
</evidence>
<protein>
    <submittedName>
        <fullName evidence="1">Uncharacterized protein</fullName>
    </submittedName>
</protein>
<keyword evidence="2" id="KW-1185">Reference proteome</keyword>
<name>A0A8S1KFP4_9CILI</name>
<sequence>MMTYFQFLNKEFMNFFNQKKQYKPQLLINLINGNKLNNQPQKFYHNQKYLKIKQFKQSKSLMRLKNNHYLLNLILSL</sequence>
<evidence type="ECO:0000313" key="1">
    <source>
        <dbReference type="EMBL" id="CAD8049654.1"/>
    </source>
</evidence>
<proteinExistence type="predicted"/>
<dbReference type="EMBL" id="CAJJDN010000004">
    <property type="protein sequence ID" value="CAD8049654.1"/>
    <property type="molecule type" value="Genomic_DNA"/>
</dbReference>
<reference evidence="1" key="1">
    <citation type="submission" date="2021-01" db="EMBL/GenBank/DDBJ databases">
        <authorList>
            <consortium name="Genoscope - CEA"/>
            <person name="William W."/>
        </authorList>
    </citation>
    <scope>NUCLEOTIDE SEQUENCE</scope>
</reference>
<accession>A0A8S1KFP4</accession>
<organism evidence="1 2">
    <name type="scientific">Paramecium sonneborni</name>
    <dbReference type="NCBI Taxonomy" id="65129"/>
    <lineage>
        <taxon>Eukaryota</taxon>
        <taxon>Sar</taxon>
        <taxon>Alveolata</taxon>
        <taxon>Ciliophora</taxon>
        <taxon>Intramacronucleata</taxon>
        <taxon>Oligohymenophorea</taxon>
        <taxon>Peniculida</taxon>
        <taxon>Parameciidae</taxon>
        <taxon>Paramecium</taxon>
    </lineage>
</organism>
<gene>
    <name evidence="1" type="ORF">PSON_ATCC_30995.1.T0040248</name>
</gene>
<dbReference type="AlphaFoldDB" id="A0A8S1KFP4"/>
<comment type="caution">
    <text evidence="1">The sequence shown here is derived from an EMBL/GenBank/DDBJ whole genome shotgun (WGS) entry which is preliminary data.</text>
</comment>
<dbReference type="Proteomes" id="UP000692954">
    <property type="component" value="Unassembled WGS sequence"/>
</dbReference>